<gene>
    <name evidence="1" type="ORF">GHA_01970</name>
</gene>
<dbReference type="PROSITE" id="PS51257">
    <property type="entry name" value="PROKAR_LIPOPROTEIN"/>
    <property type="match status" value="1"/>
</dbReference>
<name>A0A9N8CZ74_PRORE</name>
<proteinExistence type="predicted"/>
<sequence length="169" mass="18465">MKKIMITALLALFLSGCDNSPPAPYGFKWGQSVEEIQKLNLDGEGCKFPVCEVTNTPSGVTGSTVLIFNKKLGLVQVLRSEALGETSQQEVMKKFNNAVDEVNVAYGDPTNKIIKIEDESNFIACLNKIGCSKIKAEYDKEGYKVLVSVGIRDKDGKLAILTNYAKPLN</sequence>
<dbReference type="AlphaFoldDB" id="A0A9N8CZ74"/>
<comment type="caution">
    <text evidence="1">The sequence shown here is derived from an EMBL/GenBank/DDBJ whole genome shotgun (WGS) entry which is preliminary data.</text>
</comment>
<evidence type="ECO:0008006" key="3">
    <source>
        <dbReference type="Google" id="ProtNLM"/>
    </source>
</evidence>
<organism evidence="1 2">
    <name type="scientific">Providencia rettgeri</name>
    <dbReference type="NCBI Taxonomy" id="587"/>
    <lineage>
        <taxon>Bacteria</taxon>
        <taxon>Pseudomonadati</taxon>
        <taxon>Pseudomonadota</taxon>
        <taxon>Gammaproteobacteria</taxon>
        <taxon>Enterobacterales</taxon>
        <taxon>Morganellaceae</taxon>
        <taxon>Providencia</taxon>
    </lineage>
</organism>
<evidence type="ECO:0000313" key="1">
    <source>
        <dbReference type="EMBL" id="CAB5691811.1"/>
    </source>
</evidence>
<dbReference type="Proteomes" id="UP000834611">
    <property type="component" value="Unassembled WGS sequence"/>
</dbReference>
<reference evidence="1" key="1">
    <citation type="submission" date="2020-05" db="EMBL/GenBank/DDBJ databases">
        <authorList>
            <person name="Delgado-Blas J."/>
        </authorList>
    </citation>
    <scope>NUCLEOTIDE SEQUENCE</scope>
    <source>
        <strain evidence="1">BB1453</strain>
    </source>
</reference>
<accession>A0A9N8CZ74</accession>
<evidence type="ECO:0000313" key="2">
    <source>
        <dbReference type="Proteomes" id="UP000834611"/>
    </source>
</evidence>
<dbReference type="EMBL" id="CAHPSF010000004">
    <property type="protein sequence ID" value="CAB5691811.1"/>
    <property type="molecule type" value="Genomic_DNA"/>
</dbReference>
<protein>
    <recommendedName>
        <fullName evidence="3">Lipoprotein</fullName>
    </recommendedName>
</protein>
<dbReference type="RefSeq" id="WP_230233016.1">
    <property type="nucleotide sequence ID" value="NZ_CAHPRV010000004.1"/>
</dbReference>